<reference evidence="2" key="1">
    <citation type="submission" date="2019-01" db="EMBL/GenBank/DDBJ databases">
        <authorList>
            <consortium name="Genoscope - CEA"/>
            <person name="William W."/>
        </authorList>
    </citation>
    <scope>NUCLEOTIDE SEQUENCE</scope>
    <source>
        <strain evidence="2">CR-1</strain>
    </source>
</reference>
<dbReference type="InterPro" id="IPR003692">
    <property type="entry name" value="Hydantoinase_B"/>
</dbReference>
<dbReference type="Pfam" id="PF02538">
    <property type="entry name" value="Hydantoinase_B"/>
    <property type="match status" value="1"/>
</dbReference>
<accession>A0A484HEA7</accession>
<dbReference type="InterPro" id="IPR045079">
    <property type="entry name" value="Oxoprolinase-like"/>
</dbReference>
<dbReference type="PANTHER" id="PTHR11365:SF23">
    <property type="entry name" value="HYPOTHETICAL 5-OXOPROLINASE (EUROFUNG)-RELATED"/>
    <property type="match status" value="1"/>
</dbReference>
<protein>
    <submittedName>
        <fullName evidence="2">Hydantoinase</fullName>
    </submittedName>
</protein>
<gene>
    <name evidence="2" type="ORF">EPICR_20080</name>
</gene>
<dbReference type="GO" id="GO:0006749">
    <property type="term" value="P:glutathione metabolic process"/>
    <property type="evidence" value="ECO:0007669"/>
    <property type="project" value="TreeGrafter"/>
</dbReference>
<dbReference type="AlphaFoldDB" id="A0A484HEA7"/>
<dbReference type="EMBL" id="CAACVI010000012">
    <property type="protein sequence ID" value="VEN73615.1"/>
    <property type="molecule type" value="Genomic_DNA"/>
</dbReference>
<organism evidence="2">
    <name type="scientific">uncultured Desulfobacteraceae bacterium</name>
    <dbReference type="NCBI Taxonomy" id="218296"/>
    <lineage>
        <taxon>Bacteria</taxon>
        <taxon>Pseudomonadati</taxon>
        <taxon>Thermodesulfobacteriota</taxon>
        <taxon>Desulfobacteria</taxon>
        <taxon>Desulfobacterales</taxon>
        <taxon>Desulfobacteraceae</taxon>
        <taxon>environmental samples</taxon>
    </lineage>
</organism>
<dbReference type="GO" id="GO:0017168">
    <property type="term" value="F:5-oxoprolinase (ATP-hydrolyzing) activity"/>
    <property type="evidence" value="ECO:0007669"/>
    <property type="project" value="TreeGrafter"/>
</dbReference>
<sequence>MRNQTSKFDPITLEILWRRMISIVDEADASVARTAFSSLLRDAHDYTCMFTDRAGRELAQGTFCTPGQAGAMALGVKKIIRSVPFSDYKEGDVFIVNDPWLLAGHLNDVCVISPIFFKGRPAAFTACVFHHSDIGGRVSSDNREVYEEGLFIPLIKLYDAGRLNREALELIRWNVRTPEESVGDIRSQVAANHVCAEKIVEMMTDEGLDTLDDLADEIIGRTEAGMRKSIAKIPDGVYPYEGVIEGAGDREDIAIRLSVDVKGSDIHVDFSGTSDQVGWGVNVALNFTYAYVFMAVKSAFDPDIPINEGSIRPIKVTAPEGSVVNCRFPAAVAARMQVGHFMTEMVFKALAEAAPDHIIAESGGTPAQTNIFYGKRNSGASFHTMVIRGGGLGAGRASDGHHCAIFPANGANTPVEILETDTPLIVKSRELLTDSGGPGKRRGGIGRKMVIRVPDDDAAPSSPTAAAVQAGRFRYPPAGIFNGRAGAKARFLKNGKNADPSGLTFFEPGDEMSFHSAGGGGCGDPLDRDPGDVERDILYEYVSLEGAERDYGVVIDPKTMKADLEATRTLRETRRKNRGI</sequence>
<dbReference type="GO" id="GO:0005829">
    <property type="term" value="C:cytosol"/>
    <property type="evidence" value="ECO:0007669"/>
    <property type="project" value="TreeGrafter"/>
</dbReference>
<proteinExistence type="predicted"/>
<name>A0A484HEA7_9BACT</name>
<dbReference type="PANTHER" id="PTHR11365">
    <property type="entry name" value="5-OXOPROLINASE RELATED"/>
    <property type="match status" value="1"/>
</dbReference>
<evidence type="ECO:0000313" key="2">
    <source>
        <dbReference type="EMBL" id="VEN73615.1"/>
    </source>
</evidence>
<evidence type="ECO:0000259" key="1">
    <source>
        <dbReference type="Pfam" id="PF02538"/>
    </source>
</evidence>
<feature type="domain" description="Hydantoinase B/oxoprolinase" evidence="1">
    <location>
        <begin position="9"/>
        <end position="525"/>
    </location>
</feature>